<dbReference type="RefSeq" id="XP_031442874.1">
    <property type="nucleotide sequence ID" value="XM_031587014.2"/>
</dbReference>
<comment type="subcellular location">
    <subcellularLocation>
        <location evidence="1">Membrane</location>
        <topology evidence="1">Single-pass type I membrane protein</topology>
    </subcellularLocation>
</comment>
<feature type="region of interest" description="Disordered" evidence="11">
    <location>
        <begin position="1058"/>
        <end position="1079"/>
    </location>
</feature>
<dbReference type="InterPro" id="IPR007110">
    <property type="entry name" value="Ig-like_dom"/>
</dbReference>
<keyword evidence="4" id="KW-0812">Transmembrane</keyword>
<dbReference type="InterPro" id="IPR013783">
    <property type="entry name" value="Ig-like_fold"/>
</dbReference>
<dbReference type="InterPro" id="IPR013098">
    <property type="entry name" value="Ig_I-set"/>
</dbReference>
<dbReference type="GeneID" id="105906705"/>
<feature type="domain" description="Ig-like" evidence="13">
    <location>
        <begin position="1274"/>
        <end position="1326"/>
    </location>
</feature>
<reference evidence="15" key="1">
    <citation type="submission" date="2025-08" db="UniProtKB">
        <authorList>
            <consortium name="RefSeq"/>
        </authorList>
    </citation>
    <scope>IDENTIFICATION</scope>
</reference>
<organism evidence="14 15">
    <name type="scientific">Clupea harengus</name>
    <name type="common">Atlantic herring</name>
    <dbReference type="NCBI Taxonomy" id="7950"/>
    <lineage>
        <taxon>Eukaryota</taxon>
        <taxon>Metazoa</taxon>
        <taxon>Chordata</taxon>
        <taxon>Craniata</taxon>
        <taxon>Vertebrata</taxon>
        <taxon>Euteleostomi</taxon>
        <taxon>Actinopterygii</taxon>
        <taxon>Neopterygii</taxon>
        <taxon>Teleostei</taxon>
        <taxon>Clupei</taxon>
        <taxon>Clupeiformes</taxon>
        <taxon>Clupeoidei</taxon>
        <taxon>Clupeidae</taxon>
        <taxon>Clupea</taxon>
    </lineage>
</organism>
<dbReference type="GO" id="GO:0007409">
    <property type="term" value="P:axonogenesis"/>
    <property type="evidence" value="ECO:0007669"/>
    <property type="project" value="TreeGrafter"/>
</dbReference>
<feature type="signal peptide" evidence="12">
    <location>
        <begin position="1"/>
        <end position="26"/>
    </location>
</feature>
<dbReference type="SUPFAM" id="SSF48726">
    <property type="entry name" value="Immunoglobulin"/>
    <property type="match status" value="3"/>
</dbReference>
<feature type="compositionally biased region" description="Basic residues" evidence="11">
    <location>
        <begin position="913"/>
        <end position="923"/>
    </location>
</feature>
<evidence type="ECO:0000256" key="8">
    <source>
        <dbReference type="ARBA" id="ARBA00023136"/>
    </source>
</evidence>
<dbReference type="Pfam" id="PF13927">
    <property type="entry name" value="Ig_3"/>
    <property type="match status" value="1"/>
</dbReference>
<dbReference type="InterPro" id="IPR032675">
    <property type="entry name" value="LRR_dom_sf"/>
</dbReference>
<keyword evidence="5 12" id="KW-0732">Signal</keyword>
<feature type="region of interest" description="Disordered" evidence="11">
    <location>
        <begin position="1201"/>
        <end position="1236"/>
    </location>
</feature>
<evidence type="ECO:0000256" key="2">
    <source>
        <dbReference type="ARBA" id="ARBA00010439"/>
    </source>
</evidence>
<keyword evidence="9" id="KW-1015">Disulfide bond</keyword>
<dbReference type="PROSITE" id="PS50835">
    <property type="entry name" value="IG_LIKE"/>
    <property type="match status" value="3"/>
</dbReference>
<dbReference type="InterPro" id="IPR001611">
    <property type="entry name" value="Leu-rich_rpt"/>
</dbReference>
<evidence type="ECO:0000259" key="13">
    <source>
        <dbReference type="PROSITE" id="PS50835"/>
    </source>
</evidence>
<dbReference type="InterPro" id="IPR000372">
    <property type="entry name" value="LRRNT"/>
</dbReference>
<feature type="compositionally biased region" description="Basic and acidic residues" evidence="11">
    <location>
        <begin position="840"/>
        <end position="855"/>
    </location>
</feature>
<dbReference type="InterPro" id="IPR003599">
    <property type="entry name" value="Ig_sub"/>
</dbReference>
<evidence type="ECO:0000256" key="4">
    <source>
        <dbReference type="ARBA" id="ARBA00022692"/>
    </source>
</evidence>
<feature type="region of interest" description="Disordered" evidence="11">
    <location>
        <begin position="912"/>
        <end position="942"/>
    </location>
</feature>
<evidence type="ECO:0000313" key="14">
    <source>
        <dbReference type="Proteomes" id="UP000515152"/>
    </source>
</evidence>
<dbReference type="OrthoDB" id="10062932at2759"/>
<feature type="domain" description="Ig-like" evidence="13">
    <location>
        <begin position="568"/>
        <end position="669"/>
    </location>
</feature>
<dbReference type="InterPro" id="IPR003598">
    <property type="entry name" value="Ig_sub2"/>
</dbReference>
<dbReference type="CDD" id="cd00096">
    <property type="entry name" value="Ig"/>
    <property type="match status" value="2"/>
</dbReference>
<sequence>MAVLGVPAVFLSSLLFLCLFPITPNAQTRCPRSCNCPNIREVHCTFRHLTAPPFNLPRDSERVNLGYNSLTGVAASDFGNLLQLEMLMLHGNDIKYVGPGAFYNLRHLQILKLSYNKLKTVYRGLFEGLTGLIRLHLDHNLIDFIEPLALNGLTSLKLLQLDGNQLRDLHPHTFVTLSFLGNFWGSGLHHLHISDNNLKYLLPGILKPLNKLESFSVHGNPWTCDCNLRWLLEWNEKHQGVIKCKKDSGNIVNCATCVSPQLLNNSQVFQLRSEQLDCKRPSIESPLKTGEISQWEDTEPDLPYIKDLEPPLGHLTFALSDSHGNVAHVACEMSRPTESTSVVWETLKSSGVMVNVTLMSLLECDIDRDELHNMWRLIAYYYESPALLDRGAKHENTSQVSFQYSQAVNEDSSYFTDLKGHIMAEPSWLLQPRITLQLNRRKTTSKKLVLNFSTFLTSHKASHDKDVSSWAVIQRGMATQIQSASKGSNVTFECNVHSSGQQQVEWMHPDLTLLEKTDSENIVTEDNKIHINNVTVSDSGLYHCIVKTEMDVDTVFFRLAVRERQLSPSALNGKKISVESGSVLSLDCSVSSPHPSEISWYLPNSKILTTSQPKGRVSMLQNNTLVITDVSHTDAGIYSCLAMNLYGVDMLSHLLVVANENTEEKEKVRINESEFPLAEIEIENEGSGYEEIEYPLPKQPQQTFQGKERGSAGTSGGVKGDRGKQSSRKGSTSIEEMASTYKEKVNVEGPSLPPYTQITTMESQRNVTHTISTTTTVATIIAVMRTDNVDEMNSTGLEKHVSKLNQADTSISRERMKTINHHSGDSDSPGESNDTWTRQSKSERTRSEINLRDRFNMNSNLTQIWRRRRPPLRRPYPNRYSPDSNKDKTTNTSINITRSKTTIRDHTNLARRNMNRNGKHRSRNRDVYSPATTKQSYNELTNAGEHTTNTVINYTTKYVTFSYDRTTLVSKKESNVYPNRKNVKDTKNEHINSKNINTKINDSKQKPLIITSTTFSPRKHETTINIPLSPTAETSVGITAQPTVTKPILYQKVKKVKHHETNSKHHDITRHITSTPDTIPTQPWIQRQHFWERNPLAPTQRPNAFAPTSGYPGHFPSHASTNFQQWNFFVTSQPEITSWPLRLTTSIHHTINGRTVAPHPTLHPSSSSAKDFLRLSRLRNRYRQSRLNFLSLKFGRLVTPKPRIIKPTPRPEQAPKMSSSFKPITPPPTSTATTNPYSTASMMYGSQWYDRYARSQKLSTAVSFPDLMASGFKPQISSMNTVVVSAPPETDVYLPCQAIGRPQPTISWKKVSSGEHEEQLIIILKG</sequence>
<name>A0A6P8GUN6_CLUHA</name>
<feature type="chain" id="PRO_5027768683" evidence="12">
    <location>
        <begin position="27"/>
        <end position="1326"/>
    </location>
</feature>
<proteinExistence type="inferred from homology"/>
<protein>
    <submittedName>
        <fullName evidence="15">Matrix-remodeling-associated protein 5-like</fullName>
    </submittedName>
</protein>
<dbReference type="Gene3D" id="3.80.10.10">
    <property type="entry name" value="Ribonuclease Inhibitor"/>
    <property type="match status" value="2"/>
</dbReference>
<dbReference type="InterPro" id="IPR003591">
    <property type="entry name" value="Leu-rich_rpt_typical-subtyp"/>
</dbReference>
<dbReference type="Proteomes" id="UP000515152">
    <property type="component" value="Chromosome 20"/>
</dbReference>
<dbReference type="SUPFAM" id="SSF52058">
    <property type="entry name" value="L domain-like"/>
    <property type="match status" value="1"/>
</dbReference>
<dbReference type="SMART" id="SM00013">
    <property type="entry name" value="LRRNT"/>
    <property type="match status" value="1"/>
</dbReference>
<dbReference type="SMART" id="SM00409">
    <property type="entry name" value="IG"/>
    <property type="match status" value="2"/>
</dbReference>
<dbReference type="PANTHER" id="PTHR45773:SF5">
    <property type="entry name" value="SLIT AND NTRK-LIKE PROTEIN 5"/>
    <property type="match status" value="1"/>
</dbReference>
<keyword evidence="14" id="KW-1185">Reference proteome</keyword>
<keyword evidence="8" id="KW-0472">Membrane</keyword>
<feature type="compositionally biased region" description="Polar residues" evidence="11">
    <location>
        <begin position="829"/>
        <end position="839"/>
    </location>
</feature>
<feature type="compositionally biased region" description="Basic and acidic residues" evidence="11">
    <location>
        <begin position="1059"/>
        <end position="1070"/>
    </location>
</feature>
<evidence type="ECO:0000256" key="3">
    <source>
        <dbReference type="ARBA" id="ARBA00022614"/>
    </source>
</evidence>
<keyword evidence="7" id="KW-1133">Transmembrane helix</keyword>
<dbReference type="SMART" id="SM00408">
    <property type="entry name" value="IGc2"/>
    <property type="match status" value="2"/>
</dbReference>
<dbReference type="InterPro" id="IPR036179">
    <property type="entry name" value="Ig-like_dom_sf"/>
</dbReference>
<dbReference type="PANTHER" id="PTHR45773">
    <property type="entry name" value="SLIT AND NTRK-LIKE PROTEIN 4-RELATED"/>
    <property type="match status" value="1"/>
</dbReference>
<evidence type="ECO:0000256" key="12">
    <source>
        <dbReference type="SAM" id="SignalP"/>
    </source>
</evidence>
<dbReference type="Pfam" id="PF07679">
    <property type="entry name" value="I-set"/>
    <property type="match status" value="1"/>
</dbReference>
<keyword evidence="10" id="KW-0325">Glycoprotein</keyword>
<feature type="compositionally biased region" description="Polar residues" evidence="11">
    <location>
        <begin position="930"/>
        <end position="942"/>
    </location>
</feature>
<evidence type="ECO:0000256" key="1">
    <source>
        <dbReference type="ARBA" id="ARBA00004479"/>
    </source>
</evidence>
<keyword evidence="3" id="KW-0433">Leucine-rich repeat</keyword>
<feature type="region of interest" description="Disordered" evidence="11">
    <location>
        <begin position="793"/>
        <end position="894"/>
    </location>
</feature>
<evidence type="ECO:0000256" key="7">
    <source>
        <dbReference type="ARBA" id="ARBA00022989"/>
    </source>
</evidence>
<evidence type="ECO:0000256" key="9">
    <source>
        <dbReference type="ARBA" id="ARBA00023157"/>
    </source>
</evidence>
<keyword evidence="6" id="KW-0677">Repeat</keyword>
<feature type="region of interest" description="Disordered" evidence="11">
    <location>
        <begin position="700"/>
        <end position="734"/>
    </location>
</feature>
<accession>A0A6P8GUN6</accession>
<dbReference type="KEGG" id="char:105906705"/>
<evidence type="ECO:0000256" key="6">
    <source>
        <dbReference type="ARBA" id="ARBA00022737"/>
    </source>
</evidence>
<dbReference type="SMART" id="SM00369">
    <property type="entry name" value="LRR_TYP"/>
    <property type="match status" value="5"/>
</dbReference>
<feature type="compositionally biased region" description="Basic and acidic residues" evidence="11">
    <location>
        <begin position="811"/>
        <end position="825"/>
    </location>
</feature>
<evidence type="ECO:0000256" key="5">
    <source>
        <dbReference type="ARBA" id="ARBA00022729"/>
    </source>
</evidence>
<dbReference type="GO" id="GO:0051965">
    <property type="term" value="P:positive regulation of synapse assembly"/>
    <property type="evidence" value="ECO:0007669"/>
    <property type="project" value="TreeGrafter"/>
</dbReference>
<dbReference type="SMART" id="SM00082">
    <property type="entry name" value="LRRCT"/>
    <property type="match status" value="1"/>
</dbReference>
<gene>
    <name evidence="15" type="primary">LOC105906705</name>
</gene>
<evidence type="ECO:0000256" key="11">
    <source>
        <dbReference type="SAM" id="MobiDB-lite"/>
    </source>
</evidence>
<dbReference type="Gene3D" id="2.60.40.10">
    <property type="entry name" value="Immunoglobulins"/>
    <property type="match status" value="2"/>
</dbReference>
<dbReference type="InterPro" id="IPR000483">
    <property type="entry name" value="Cys-rich_flank_reg_C"/>
</dbReference>
<evidence type="ECO:0000313" key="15">
    <source>
        <dbReference type="RefSeq" id="XP_031442874.1"/>
    </source>
</evidence>
<feature type="domain" description="Ig-like" evidence="13">
    <location>
        <begin position="484"/>
        <end position="567"/>
    </location>
</feature>
<comment type="similarity">
    <text evidence="2">Belongs to the SLITRK family.</text>
</comment>
<dbReference type="GO" id="GO:0016020">
    <property type="term" value="C:membrane"/>
    <property type="evidence" value="ECO:0007669"/>
    <property type="project" value="UniProtKB-SubCell"/>
</dbReference>
<evidence type="ECO:0000256" key="10">
    <source>
        <dbReference type="ARBA" id="ARBA00023180"/>
    </source>
</evidence>
<dbReference type="Pfam" id="PF13855">
    <property type="entry name" value="LRR_8"/>
    <property type="match status" value="1"/>
</dbReference>